<reference evidence="3" key="3">
    <citation type="submission" date="2015-02" db="UniProtKB">
        <authorList>
            <consortium name="EnsemblProtists"/>
        </authorList>
    </citation>
    <scope>IDENTIFICATION</scope>
    <source>
        <strain evidence="3">DAOM BR144</strain>
    </source>
</reference>
<reference evidence="4" key="2">
    <citation type="submission" date="2010-04" db="EMBL/GenBank/DDBJ databases">
        <authorList>
            <person name="Buell R."/>
            <person name="Hamilton J."/>
            <person name="Hostetler J."/>
        </authorList>
    </citation>
    <scope>NUCLEOTIDE SEQUENCE [LARGE SCALE GENOMIC DNA]</scope>
    <source>
        <strain evidence="4">DAOM:BR144</strain>
    </source>
</reference>
<feature type="transmembrane region" description="Helical" evidence="2">
    <location>
        <begin position="368"/>
        <end position="389"/>
    </location>
</feature>
<keyword evidence="2" id="KW-0812">Transmembrane</keyword>
<evidence type="ECO:0000256" key="2">
    <source>
        <dbReference type="SAM" id="Phobius"/>
    </source>
</evidence>
<dbReference type="InParanoid" id="K3WE54"/>
<feature type="transmembrane region" description="Helical" evidence="2">
    <location>
        <begin position="188"/>
        <end position="212"/>
    </location>
</feature>
<dbReference type="GO" id="GO:0016020">
    <property type="term" value="C:membrane"/>
    <property type="evidence" value="ECO:0007669"/>
    <property type="project" value="InterPro"/>
</dbReference>
<comment type="similarity">
    <text evidence="1">Belongs to the multi antimicrobial extrusion (MATE) (TC 2.A.66.1) family.</text>
</comment>
<dbReference type="HOGENOM" id="CLU_012893_1_1_1"/>
<dbReference type="Proteomes" id="UP000019132">
    <property type="component" value="Unassembled WGS sequence"/>
</dbReference>
<name>K3WE54_GLOUD</name>
<dbReference type="eggNOG" id="KOG1347">
    <property type="taxonomic scope" value="Eukaryota"/>
</dbReference>
<dbReference type="GO" id="GO:0015297">
    <property type="term" value="F:antiporter activity"/>
    <property type="evidence" value="ECO:0007669"/>
    <property type="project" value="InterPro"/>
</dbReference>
<dbReference type="AlphaFoldDB" id="K3WE54"/>
<evidence type="ECO:0000313" key="4">
    <source>
        <dbReference type="Proteomes" id="UP000019132"/>
    </source>
</evidence>
<dbReference type="PANTHER" id="PTHR11206">
    <property type="entry name" value="MULTIDRUG RESISTANCE PROTEIN"/>
    <property type="match status" value="1"/>
</dbReference>
<dbReference type="VEuPathDB" id="FungiDB:PYU1_G003238"/>
<evidence type="ECO:0000256" key="1">
    <source>
        <dbReference type="ARBA" id="ARBA00010199"/>
    </source>
</evidence>
<reference evidence="4" key="1">
    <citation type="journal article" date="2010" name="Genome Biol.">
        <title>Genome sequence of the necrotrophic plant pathogen Pythium ultimum reveals original pathogenicity mechanisms and effector repertoire.</title>
        <authorList>
            <person name="Levesque C.A."/>
            <person name="Brouwer H."/>
            <person name="Cano L."/>
            <person name="Hamilton J.P."/>
            <person name="Holt C."/>
            <person name="Huitema E."/>
            <person name="Raffaele S."/>
            <person name="Robideau G.P."/>
            <person name="Thines M."/>
            <person name="Win J."/>
            <person name="Zerillo M.M."/>
            <person name="Beakes G.W."/>
            <person name="Boore J.L."/>
            <person name="Busam D."/>
            <person name="Dumas B."/>
            <person name="Ferriera S."/>
            <person name="Fuerstenberg S.I."/>
            <person name="Gachon C.M."/>
            <person name="Gaulin E."/>
            <person name="Govers F."/>
            <person name="Grenville-Briggs L."/>
            <person name="Horner N."/>
            <person name="Hostetler J."/>
            <person name="Jiang R.H."/>
            <person name="Johnson J."/>
            <person name="Krajaejun T."/>
            <person name="Lin H."/>
            <person name="Meijer H.J."/>
            <person name="Moore B."/>
            <person name="Morris P."/>
            <person name="Phuntmart V."/>
            <person name="Puiu D."/>
            <person name="Shetty J."/>
            <person name="Stajich J.E."/>
            <person name="Tripathy S."/>
            <person name="Wawra S."/>
            <person name="van West P."/>
            <person name="Whitty B.R."/>
            <person name="Coutinho P.M."/>
            <person name="Henrissat B."/>
            <person name="Martin F."/>
            <person name="Thomas P.D."/>
            <person name="Tyler B.M."/>
            <person name="De Vries R.P."/>
            <person name="Kamoun S."/>
            <person name="Yandell M."/>
            <person name="Tisserat N."/>
            <person name="Buell C.R."/>
        </authorList>
    </citation>
    <scope>NUCLEOTIDE SEQUENCE</scope>
    <source>
        <strain evidence="4">DAOM:BR144</strain>
    </source>
</reference>
<dbReference type="STRING" id="431595.K3WE54"/>
<feature type="transmembrane region" description="Helical" evidence="2">
    <location>
        <begin position="251"/>
        <end position="274"/>
    </location>
</feature>
<dbReference type="EnsemblProtists" id="PYU1_T003245">
    <property type="protein sequence ID" value="PYU1_T003245"/>
    <property type="gene ID" value="PYU1_G003238"/>
</dbReference>
<dbReference type="OMA" id="NQWMIPS"/>
<dbReference type="GO" id="GO:0042910">
    <property type="term" value="F:xenobiotic transmembrane transporter activity"/>
    <property type="evidence" value="ECO:0007669"/>
    <property type="project" value="InterPro"/>
</dbReference>
<sequence>MEFKEIARDALLHKLDLPRKEHLDKTLDAARHAATVSPLLQPRIGSTHNVMIDERSPLLLEAKETDYMLAVDAILDAEEQQAVQDDDKLSTREIIMSEWRQLTWLSAPMMAAGLLDILPDMVVGIMAGNLSTTNSTHYLAALNLSNMFQMLLVDGTANGFSSAMDTLCSQAFGANRFKEMWLFSQAGVLVYLMCFPVIVLVLLCGQPILQILGQDAEIAVLTGQMLAISVLAVPFNMIYSTMKSSLQAQNIAAPFMVASLLGWIGSATGVYLLAYHTSLGFLGIALTGPIMWFVKSLVLAPVVLRNRIFQSFWPGWQFKEAFALVPKVATLGISSFLMISSQMIGFCSISFLAGLLPNAAVMISANSIYVVILSFSVMPLTAFCIAAAIRIGNSLGAGQARRASLLSRVVLVSALSMSLLAMAIMGLVASSFANNFTTDEDARREATTLIHRLMLMVPIMGLALGLQGIFRGCGKQMTFARSNFACILVVSIPCGLLLAMHFDKGVAGLWLGQMAGYALFLAASFLWLYRLQWTTMAHEAKCNTDLHLV</sequence>
<feature type="transmembrane region" description="Helical" evidence="2">
    <location>
        <begin position="482"/>
        <end position="502"/>
    </location>
</feature>
<dbReference type="Pfam" id="PF01554">
    <property type="entry name" value="MatE"/>
    <property type="match status" value="2"/>
</dbReference>
<feature type="transmembrane region" description="Helical" evidence="2">
    <location>
        <begin position="280"/>
        <end position="304"/>
    </location>
</feature>
<feature type="transmembrane region" description="Helical" evidence="2">
    <location>
        <begin position="508"/>
        <end position="529"/>
    </location>
</feature>
<evidence type="ECO:0000313" key="3">
    <source>
        <dbReference type="EnsemblProtists" id="PYU1_T003245"/>
    </source>
</evidence>
<keyword evidence="2" id="KW-1133">Transmembrane helix</keyword>
<feature type="transmembrane region" description="Helical" evidence="2">
    <location>
        <begin position="409"/>
        <end position="429"/>
    </location>
</feature>
<proteinExistence type="inferred from homology"/>
<feature type="transmembrane region" description="Helical" evidence="2">
    <location>
        <begin position="449"/>
        <end position="470"/>
    </location>
</feature>
<organism evidence="3 4">
    <name type="scientific">Globisporangium ultimum (strain ATCC 200006 / CBS 805.95 / DAOM BR144)</name>
    <name type="common">Pythium ultimum</name>
    <dbReference type="NCBI Taxonomy" id="431595"/>
    <lineage>
        <taxon>Eukaryota</taxon>
        <taxon>Sar</taxon>
        <taxon>Stramenopiles</taxon>
        <taxon>Oomycota</taxon>
        <taxon>Peronosporomycetes</taxon>
        <taxon>Pythiales</taxon>
        <taxon>Pythiaceae</taxon>
        <taxon>Globisporangium</taxon>
    </lineage>
</organism>
<dbReference type="InterPro" id="IPR002528">
    <property type="entry name" value="MATE_fam"/>
</dbReference>
<feature type="transmembrane region" description="Helical" evidence="2">
    <location>
        <begin position="324"/>
        <end position="356"/>
    </location>
</feature>
<feature type="transmembrane region" description="Helical" evidence="2">
    <location>
        <begin position="218"/>
        <end position="239"/>
    </location>
</feature>
<evidence type="ECO:0008006" key="5">
    <source>
        <dbReference type="Google" id="ProtNLM"/>
    </source>
</evidence>
<protein>
    <recommendedName>
        <fullName evidence="5">Multidrug and toxin extrusion protein</fullName>
    </recommendedName>
</protein>
<accession>K3WE54</accession>
<keyword evidence="4" id="KW-1185">Reference proteome</keyword>
<dbReference type="EMBL" id="GL376603">
    <property type="status" value="NOT_ANNOTATED_CDS"/>
    <property type="molecule type" value="Genomic_DNA"/>
</dbReference>
<keyword evidence="2" id="KW-0472">Membrane</keyword>